<evidence type="ECO:0000313" key="2">
    <source>
        <dbReference type="Proteomes" id="UP001456344"/>
    </source>
</evidence>
<dbReference type="Proteomes" id="UP001456344">
    <property type="component" value="Chromosome"/>
</dbReference>
<evidence type="ECO:0000313" key="1">
    <source>
        <dbReference type="EMBL" id="WYW19360.1"/>
    </source>
</evidence>
<proteinExistence type="predicted"/>
<name>A0ACD5BJA5_9PSEU</name>
<protein>
    <submittedName>
        <fullName evidence="1">TetR/AcrR family transcriptional regulator</fullName>
    </submittedName>
</protein>
<gene>
    <name evidence="1" type="ORF">LCL61_27820</name>
</gene>
<reference evidence="1" key="1">
    <citation type="submission" date="2023-10" db="EMBL/GenBank/DDBJ databases">
        <title>Whole genome sequencing of actinobacterial strain Amycolatopsis sp. (BCA-696) identifies the underlying plant growth-promoting genes.</title>
        <authorList>
            <person name="Gandham P."/>
            <person name="Vadla N."/>
            <person name="Saji A."/>
            <person name="Srinivas V."/>
            <person name="Ruperao P."/>
            <person name="Selvanayagam S."/>
            <person name="Saxena R.K."/>
            <person name="Rathore A."/>
            <person name="Gopalakrishnan S."/>
            <person name="Thakur V."/>
        </authorList>
    </citation>
    <scope>NUCLEOTIDE SEQUENCE</scope>
    <source>
        <strain evidence="1">BCA-696</strain>
    </source>
</reference>
<sequence>MTETSERIARRSVDKFAQRRAELAESALQALSELGYARTSLREIAQKSNFSHGVLHYYFTDKVELLTYAVRKFEEVCVTRYDEAVAVARTAEDLERGFGAAMADTLRADAVMHRLWYDLRNQSLFEAAFRADVLEIDAQRQAMIWRVVERYAELAEASPVVTRPVAYAAFDGLFQQALLRHLAGEESGLAEDAGSLLRQLVS</sequence>
<organism evidence="1 2">
    <name type="scientific">Amycolatopsis coloradensis</name>
    <dbReference type="NCBI Taxonomy" id="76021"/>
    <lineage>
        <taxon>Bacteria</taxon>
        <taxon>Bacillati</taxon>
        <taxon>Actinomycetota</taxon>
        <taxon>Actinomycetes</taxon>
        <taxon>Pseudonocardiales</taxon>
        <taxon>Pseudonocardiaceae</taxon>
        <taxon>Amycolatopsis</taxon>
    </lineage>
</organism>
<accession>A0ACD5BJA5</accession>
<keyword evidence="2" id="KW-1185">Reference proteome</keyword>
<dbReference type="EMBL" id="CP150484">
    <property type="protein sequence ID" value="WYW19360.1"/>
    <property type="molecule type" value="Genomic_DNA"/>
</dbReference>